<organism evidence="2 3">
    <name type="scientific">Armillaria solidipes</name>
    <dbReference type="NCBI Taxonomy" id="1076256"/>
    <lineage>
        <taxon>Eukaryota</taxon>
        <taxon>Fungi</taxon>
        <taxon>Dikarya</taxon>
        <taxon>Basidiomycota</taxon>
        <taxon>Agaricomycotina</taxon>
        <taxon>Agaricomycetes</taxon>
        <taxon>Agaricomycetidae</taxon>
        <taxon>Agaricales</taxon>
        <taxon>Marasmiineae</taxon>
        <taxon>Physalacriaceae</taxon>
        <taxon>Armillaria</taxon>
    </lineage>
</organism>
<dbReference type="SUPFAM" id="SSF81383">
    <property type="entry name" value="F-box domain"/>
    <property type="match status" value="1"/>
</dbReference>
<dbReference type="PROSITE" id="PS50181">
    <property type="entry name" value="FBOX"/>
    <property type="match status" value="1"/>
</dbReference>
<dbReference type="Pfam" id="PF12937">
    <property type="entry name" value="F-box-like"/>
    <property type="match status" value="1"/>
</dbReference>
<dbReference type="STRING" id="1076256.A0A2H3AQM8"/>
<evidence type="ECO:0000313" key="3">
    <source>
        <dbReference type="Proteomes" id="UP000218334"/>
    </source>
</evidence>
<reference evidence="3" key="1">
    <citation type="journal article" date="2017" name="Nat. Ecol. Evol.">
        <title>Genome expansion and lineage-specific genetic innovations in the forest pathogenic fungi Armillaria.</title>
        <authorList>
            <person name="Sipos G."/>
            <person name="Prasanna A.N."/>
            <person name="Walter M.C."/>
            <person name="O'Connor E."/>
            <person name="Balint B."/>
            <person name="Krizsan K."/>
            <person name="Kiss B."/>
            <person name="Hess J."/>
            <person name="Varga T."/>
            <person name="Slot J."/>
            <person name="Riley R."/>
            <person name="Boka B."/>
            <person name="Rigling D."/>
            <person name="Barry K."/>
            <person name="Lee J."/>
            <person name="Mihaltcheva S."/>
            <person name="LaButti K."/>
            <person name="Lipzen A."/>
            <person name="Waldron R."/>
            <person name="Moloney N.M."/>
            <person name="Sperisen C."/>
            <person name="Kredics L."/>
            <person name="Vagvoelgyi C."/>
            <person name="Patrignani A."/>
            <person name="Fitzpatrick D."/>
            <person name="Nagy I."/>
            <person name="Doyle S."/>
            <person name="Anderson J.B."/>
            <person name="Grigoriev I.V."/>
            <person name="Gueldener U."/>
            <person name="Muensterkoetter M."/>
            <person name="Nagy L.G."/>
        </authorList>
    </citation>
    <scope>NUCLEOTIDE SEQUENCE [LARGE SCALE GENOMIC DNA]</scope>
    <source>
        <strain evidence="3">28-4</strain>
    </source>
</reference>
<proteinExistence type="predicted"/>
<gene>
    <name evidence="2" type="ORF">ARMSODRAFT_965272</name>
</gene>
<dbReference type="Proteomes" id="UP000218334">
    <property type="component" value="Unassembled WGS sequence"/>
</dbReference>
<dbReference type="Gene3D" id="1.20.1280.50">
    <property type="match status" value="1"/>
</dbReference>
<protein>
    <recommendedName>
        <fullName evidence="1">F-box domain-containing protein</fullName>
    </recommendedName>
</protein>
<feature type="domain" description="F-box" evidence="1">
    <location>
        <begin position="2"/>
        <end position="48"/>
    </location>
</feature>
<keyword evidence="3" id="KW-1185">Reference proteome</keyword>
<sequence>MSGTLYDLPDDVLIYNITFLSVPDIIHLRQTCKRFDALTRLPIVWTNAFKLEILANGYPFSPDYTDLEYRARHAHRLASRWLADSPLTPKREINFLTGSSILEIKFIPGQQNRWLLTISAGTTSVLTIWDITRQQTCSEWFRDGAAINAFELNTDPESEASMAVFFGRLQRLVLLRLDNDGNFHEIHSINTDLHLVNLTGDLMALSDDRSKTVINNWKTGAHANLDDLSNSRPNYCFQVVFAPCTILVVRMFSVHLYAIPPLLGETHTPIATHSFGWVNNISVPSSTPNNAFSILTRFRASGTKFVELYTIPSTLSTSPPCTFPLTLITKISSHTHSSLYYCADLVLGKCATAIWARPRDDDDNRAVLMTAVFPGPLNPTGQVRVHEVPNTFDNWASLDYDEERGRIALGSVYGKIRILYL</sequence>
<dbReference type="InterPro" id="IPR001810">
    <property type="entry name" value="F-box_dom"/>
</dbReference>
<evidence type="ECO:0000313" key="2">
    <source>
        <dbReference type="EMBL" id="PBK61099.1"/>
    </source>
</evidence>
<evidence type="ECO:0000259" key="1">
    <source>
        <dbReference type="PROSITE" id="PS50181"/>
    </source>
</evidence>
<name>A0A2H3AQM8_9AGAR</name>
<dbReference type="InterPro" id="IPR036047">
    <property type="entry name" value="F-box-like_dom_sf"/>
</dbReference>
<dbReference type="AlphaFoldDB" id="A0A2H3AQM8"/>
<dbReference type="EMBL" id="KZ293479">
    <property type="protein sequence ID" value="PBK61099.1"/>
    <property type="molecule type" value="Genomic_DNA"/>
</dbReference>
<accession>A0A2H3AQM8</accession>